<dbReference type="Pfam" id="PF00153">
    <property type="entry name" value="Mito_carr"/>
    <property type="match status" value="3"/>
</dbReference>
<gene>
    <name evidence="10" type="ORF">TELCIR_11763</name>
</gene>
<keyword evidence="7 8" id="KW-0472">Membrane</keyword>
<keyword evidence="3 9" id="KW-0813">Transport</keyword>
<keyword evidence="11" id="KW-1185">Reference proteome</keyword>
<dbReference type="InterPro" id="IPR050391">
    <property type="entry name" value="Mito_Metabolite_Transporter"/>
</dbReference>
<feature type="repeat" description="Solcar" evidence="8">
    <location>
        <begin position="206"/>
        <end position="293"/>
    </location>
</feature>
<evidence type="ECO:0000256" key="2">
    <source>
        <dbReference type="ARBA" id="ARBA00006375"/>
    </source>
</evidence>
<feature type="repeat" description="Solcar" evidence="8">
    <location>
        <begin position="116"/>
        <end position="195"/>
    </location>
</feature>
<dbReference type="PROSITE" id="PS50920">
    <property type="entry name" value="SOLCAR"/>
    <property type="match status" value="3"/>
</dbReference>
<dbReference type="InterPro" id="IPR023395">
    <property type="entry name" value="MCP_dom_sf"/>
</dbReference>
<dbReference type="PANTHER" id="PTHR45618">
    <property type="entry name" value="MITOCHONDRIAL DICARBOXYLATE CARRIER-RELATED"/>
    <property type="match status" value="1"/>
</dbReference>
<evidence type="ECO:0000256" key="8">
    <source>
        <dbReference type="PROSITE-ProRule" id="PRU00282"/>
    </source>
</evidence>
<dbReference type="AlphaFoldDB" id="A0A2G9U9W0"/>
<comment type="similarity">
    <text evidence="2 9">Belongs to the mitochondrial carrier (TC 2.A.29) family.</text>
</comment>
<dbReference type="Proteomes" id="UP000230423">
    <property type="component" value="Unassembled WGS sequence"/>
</dbReference>
<evidence type="ECO:0000256" key="5">
    <source>
        <dbReference type="ARBA" id="ARBA00022737"/>
    </source>
</evidence>
<evidence type="ECO:0000256" key="7">
    <source>
        <dbReference type="ARBA" id="ARBA00023136"/>
    </source>
</evidence>
<name>A0A2G9U9W0_TELCI</name>
<evidence type="ECO:0000256" key="1">
    <source>
        <dbReference type="ARBA" id="ARBA00004141"/>
    </source>
</evidence>
<evidence type="ECO:0000256" key="3">
    <source>
        <dbReference type="ARBA" id="ARBA00022448"/>
    </source>
</evidence>
<dbReference type="InterPro" id="IPR018108">
    <property type="entry name" value="MCP_transmembrane"/>
</dbReference>
<evidence type="ECO:0000256" key="6">
    <source>
        <dbReference type="ARBA" id="ARBA00022989"/>
    </source>
</evidence>
<evidence type="ECO:0000313" key="11">
    <source>
        <dbReference type="Proteomes" id="UP000230423"/>
    </source>
</evidence>
<dbReference type="SUPFAM" id="SSF103506">
    <property type="entry name" value="Mitochondrial carrier"/>
    <property type="match status" value="1"/>
</dbReference>
<keyword evidence="4 8" id="KW-0812">Transmembrane</keyword>
<evidence type="ECO:0000256" key="9">
    <source>
        <dbReference type="RuleBase" id="RU000488"/>
    </source>
</evidence>
<evidence type="ECO:0000256" key="4">
    <source>
        <dbReference type="ARBA" id="ARBA00022692"/>
    </source>
</evidence>
<dbReference type="OrthoDB" id="448427at2759"/>
<organism evidence="10 11">
    <name type="scientific">Teladorsagia circumcincta</name>
    <name type="common">Brown stomach worm</name>
    <name type="synonym">Ostertagia circumcincta</name>
    <dbReference type="NCBI Taxonomy" id="45464"/>
    <lineage>
        <taxon>Eukaryota</taxon>
        <taxon>Metazoa</taxon>
        <taxon>Ecdysozoa</taxon>
        <taxon>Nematoda</taxon>
        <taxon>Chromadorea</taxon>
        <taxon>Rhabditida</taxon>
        <taxon>Rhabditina</taxon>
        <taxon>Rhabditomorpha</taxon>
        <taxon>Strongyloidea</taxon>
        <taxon>Trichostrongylidae</taxon>
        <taxon>Teladorsagia</taxon>
    </lineage>
</organism>
<feature type="repeat" description="Solcar" evidence="8">
    <location>
        <begin position="302"/>
        <end position="386"/>
    </location>
</feature>
<reference evidence="10 11" key="1">
    <citation type="submission" date="2015-09" db="EMBL/GenBank/DDBJ databases">
        <title>Draft genome of the parasitic nematode Teladorsagia circumcincta isolate WARC Sus (inbred).</title>
        <authorList>
            <person name="Mitreva M."/>
        </authorList>
    </citation>
    <scope>NUCLEOTIDE SEQUENCE [LARGE SCALE GENOMIC DNA]</scope>
    <source>
        <strain evidence="10 11">S</strain>
    </source>
</reference>
<keyword evidence="5" id="KW-0677">Repeat</keyword>
<accession>A0A2G9U9W0</accession>
<proteinExistence type="inferred from homology"/>
<dbReference type="EMBL" id="KZ348212">
    <property type="protein sequence ID" value="PIO66522.1"/>
    <property type="molecule type" value="Genomic_DNA"/>
</dbReference>
<protein>
    <submittedName>
        <fullName evidence="10">Dicarboxylate transporter domain protein</fullName>
    </submittedName>
</protein>
<keyword evidence="6" id="KW-1133">Transmembrane helix</keyword>
<evidence type="ECO:0000313" key="10">
    <source>
        <dbReference type="EMBL" id="PIO66522.1"/>
    </source>
</evidence>
<comment type="subcellular location">
    <subcellularLocation>
        <location evidence="1">Membrane</location>
        <topology evidence="1">Multi-pass membrane protein</topology>
    </subcellularLocation>
</comment>
<dbReference type="GO" id="GO:0016020">
    <property type="term" value="C:membrane"/>
    <property type="evidence" value="ECO:0007669"/>
    <property type="project" value="UniProtKB-SubCell"/>
</dbReference>
<sequence>MRETLKEIHRQVKVAKTVDVSLSHHLIEHTCTDETGGESVIAANRIPNTATATIGSMKRAMQKYMYLDANYALANHGVFARHIFRAGFEFAKYQGECTIWAREAQEVPKALLLLRGRMLPSLEQENNATPSTTGPADKVHLQTQQVGKISLSQMAVKLYRTDGILSFYNGLSASLLRQLTYSTTRFGMYETLKKQFPSDQPLPFYQKAFLAGISGACGGFVGTPGDLVNVRMQNDVKLPPAERRNYKHAIDGVFRILREEGIKRLFGGATMATSRAVLMTIGQLSFYDQIKQMLIESGIAKDNLYTHFSSSFCAASIATMLTQPLDVMKTRLMNAPPGQFKGIVDCFFYTAKLGPTGFFKGFVPAWPFIAVHCASQPLSGTVNSIFSLAWPLEAVSAHAWVMFQNMFKDAEGGGPKYIFAASVVMNDNT</sequence>
<dbReference type="Gene3D" id="1.50.40.10">
    <property type="entry name" value="Mitochondrial carrier domain"/>
    <property type="match status" value="1"/>
</dbReference>